<feature type="domain" description="Endonuclease GajA/Old nuclease/RecF-like AAA" evidence="1">
    <location>
        <begin position="152"/>
        <end position="241"/>
    </location>
</feature>
<dbReference type="SUPFAM" id="SSF52540">
    <property type="entry name" value="P-loop containing nucleoside triphosphate hydrolases"/>
    <property type="match status" value="1"/>
</dbReference>
<dbReference type="AlphaFoldDB" id="X1LET3"/>
<dbReference type="EMBL" id="BARV01007169">
    <property type="protein sequence ID" value="GAI04351.1"/>
    <property type="molecule type" value="Genomic_DNA"/>
</dbReference>
<dbReference type="Gene3D" id="3.40.50.300">
    <property type="entry name" value="P-loop containing nucleotide triphosphate hydrolases"/>
    <property type="match status" value="1"/>
</dbReference>
<organism evidence="2">
    <name type="scientific">marine sediment metagenome</name>
    <dbReference type="NCBI Taxonomy" id="412755"/>
    <lineage>
        <taxon>unclassified sequences</taxon>
        <taxon>metagenomes</taxon>
        <taxon>ecological metagenomes</taxon>
    </lineage>
</organism>
<gene>
    <name evidence="2" type="ORF">S06H3_14646</name>
</gene>
<reference evidence="2" key="1">
    <citation type="journal article" date="2014" name="Front. Microbiol.">
        <title>High frequency of phylogenetically diverse reductive dehalogenase-homologous genes in deep subseafloor sedimentary metagenomes.</title>
        <authorList>
            <person name="Kawai M."/>
            <person name="Futagami T."/>
            <person name="Toyoda A."/>
            <person name="Takaki Y."/>
            <person name="Nishi S."/>
            <person name="Hori S."/>
            <person name="Arai W."/>
            <person name="Tsubouchi T."/>
            <person name="Morono Y."/>
            <person name="Uchiyama I."/>
            <person name="Ito T."/>
            <person name="Fujiyama A."/>
            <person name="Inagaki F."/>
            <person name="Takami H."/>
        </authorList>
    </citation>
    <scope>NUCLEOTIDE SEQUENCE</scope>
    <source>
        <strain evidence="2">Expedition CK06-06</strain>
    </source>
</reference>
<evidence type="ECO:0000259" key="1">
    <source>
        <dbReference type="Pfam" id="PF13175"/>
    </source>
</evidence>
<evidence type="ECO:0000313" key="2">
    <source>
        <dbReference type="EMBL" id="GAI04351.1"/>
    </source>
</evidence>
<proteinExistence type="predicted"/>
<comment type="caution">
    <text evidence="2">The sequence shown here is derived from an EMBL/GenBank/DDBJ whole genome shotgun (WGS) entry which is preliminary data.</text>
</comment>
<sequence>RPTGKVKAFLFDANANQSNLIGNRLIVLRDTAYHMDDYTDGLVREGKIPFEQLSGKDYKVWAADQGLNIIENPPTKEDVDVVLTEGGPLSTSQILQDAQKGIVEKIKSKLKLIPATRNERIEPGQRGSFLSRPTIVNPLTSLHATDYGAWYKIEDAVEGLIGQRLDSVPKLSTCEKDLRLPIEFIGGGQQEIIGLLYQTYTATEPVIAIEEPETHLHHNLSRKLFELLKELATRKQVIIAT</sequence>
<accession>X1LET3</accession>
<feature type="non-terminal residue" evidence="2">
    <location>
        <position position="1"/>
    </location>
</feature>
<dbReference type="Pfam" id="PF13175">
    <property type="entry name" value="AAA_15"/>
    <property type="match status" value="1"/>
</dbReference>
<name>X1LET3_9ZZZZ</name>
<dbReference type="InterPro" id="IPR027417">
    <property type="entry name" value="P-loop_NTPase"/>
</dbReference>
<dbReference type="InterPro" id="IPR041685">
    <property type="entry name" value="AAA_GajA/Old/RecF-like"/>
</dbReference>
<protein>
    <recommendedName>
        <fullName evidence="1">Endonuclease GajA/Old nuclease/RecF-like AAA domain-containing protein</fullName>
    </recommendedName>
</protein>